<keyword evidence="2" id="KW-1185">Reference proteome</keyword>
<protein>
    <submittedName>
        <fullName evidence="1">Uncharacterized protein</fullName>
    </submittedName>
</protein>
<gene>
    <name evidence="1" type="ORF">EJ06DRAFT_396360</name>
</gene>
<proteinExistence type="predicted"/>
<accession>A0A6G1I038</accession>
<dbReference type="EMBL" id="ML996693">
    <property type="protein sequence ID" value="KAF2401554.1"/>
    <property type="molecule type" value="Genomic_DNA"/>
</dbReference>
<name>A0A6G1I038_9PEZI</name>
<organism evidence="1 2">
    <name type="scientific">Trichodelitschia bisporula</name>
    <dbReference type="NCBI Taxonomy" id="703511"/>
    <lineage>
        <taxon>Eukaryota</taxon>
        <taxon>Fungi</taxon>
        <taxon>Dikarya</taxon>
        <taxon>Ascomycota</taxon>
        <taxon>Pezizomycotina</taxon>
        <taxon>Dothideomycetes</taxon>
        <taxon>Dothideomycetes incertae sedis</taxon>
        <taxon>Phaeotrichales</taxon>
        <taxon>Phaeotrichaceae</taxon>
        <taxon>Trichodelitschia</taxon>
    </lineage>
</organism>
<dbReference type="Proteomes" id="UP000799640">
    <property type="component" value="Unassembled WGS sequence"/>
</dbReference>
<sequence>MDESRERYFIRQTVVGVEHPARSLFTRSSSLCRRSHAYLRLTFSISVLGNPAGLFQGVKSLVTPPPPAPPTPRGQCADATVLNSFSPSIRSANPLPTLLHTLLLHSTQT</sequence>
<evidence type="ECO:0000313" key="1">
    <source>
        <dbReference type="EMBL" id="KAF2401554.1"/>
    </source>
</evidence>
<dbReference type="AlphaFoldDB" id="A0A6G1I038"/>
<evidence type="ECO:0000313" key="2">
    <source>
        <dbReference type="Proteomes" id="UP000799640"/>
    </source>
</evidence>
<reference evidence="1" key="1">
    <citation type="journal article" date="2020" name="Stud. Mycol.">
        <title>101 Dothideomycetes genomes: a test case for predicting lifestyles and emergence of pathogens.</title>
        <authorList>
            <person name="Haridas S."/>
            <person name="Albert R."/>
            <person name="Binder M."/>
            <person name="Bloem J."/>
            <person name="Labutti K."/>
            <person name="Salamov A."/>
            <person name="Andreopoulos B."/>
            <person name="Baker S."/>
            <person name="Barry K."/>
            <person name="Bills G."/>
            <person name="Bluhm B."/>
            <person name="Cannon C."/>
            <person name="Castanera R."/>
            <person name="Culley D."/>
            <person name="Daum C."/>
            <person name="Ezra D."/>
            <person name="Gonzalez J."/>
            <person name="Henrissat B."/>
            <person name="Kuo A."/>
            <person name="Liang C."/>
            <person name="Lipzen A."/>
            <person name="Lutzoni F."/>
            <person name="Magnuson J."/>
            <person name="Mondo S."/>
            <person name="Nolan M."/>
            <person name="Ohm R."/>
            <person name="Pangilinan J."/>
            <person name="Park H.-J."/>
            <person name="Ramirez L."/>
            <person name="Alfaro M."/>
            <person name="Sun H."/>
            <person name="Tritt A."/>
            <person name="Yoshinaga Y."/>
            <person name="Zwiers L.-H."/>
            <person name="Turgeon B."/>
            <person name="Goodwin S."/>
            <person name="Spatafora J."/>
            <person name="Crous P."/>
            <person name="Grigoriev I."/>
        </authorList>
    </citation>
    <scope>NUCLEOTIDE SEQUENCE</scope>
    <source>
        <strain evidence="1">CBS 262.69</strain>
    </source>
</reference>